<keyword evidence="2" id="KW-1185">Reference proteome</keyword>
<evidence type="ECO:0000313" key="2">
    <source>
        <dbReference type="Proteomes" id="UP001453229"/>
    </source>
</evidence>
<accession>A0ABZ3CW89</accession>
<sequence>MNDEAEHELIISVDFDNFVTRFDLDEILGSIDRIIEQEIFWGVYPPWLLEEEVFGPLYEHRFHQPRMTYLGIRSINSGSLIIGAFIGGAVLTYVGTRFARGVDESLFADELKRSGRIMGDSLGRMLSRINAWAERYVKKQYEKGGNVRAIKAMAKPDDEQTHKNS</sequence>
<proteinExistence type="predicted"/>
<organism evidence="1 2">
    <name type="scientific">Salinicola lusitanus</name>
    <dbReference type="NCBI Taxonomy" id="1949085"/>
    <lineage>
        <taxon>Bacteria</taxon>
        <taxon>Pseudomonadati</taxon>
        <taxon>Pseudomonadota</taxon>
        <taxon>Gammaproteobacteria</taxon>
        <taxon>Oceanospirillales</taxon>
        <taxon>Halomonadaceae</taxon>
        <taxon>Salinicola</taxon>
    </lineage>
</organism>
<reference evidence="1 2" key="1">
    <citation type="submission" date="2024-04" db="EMBL/GenBank/DDBJ databases">
        <title>Salinicola lusitanus LLJ914,a marine bacterium isolated from the Okinawa Trough.</title>
        <authorList>
            <person name="Li J."/>
        </authorList>
    </citation>
    <scope>NUCLEOTIDE SEQUENCE [LARGE SCALE GENOMIC DNA]</scope>
    <source>
        <strain evidence="1 2">LLJ914</strain>
    </source>
</reference>
<dbReference type="RefSeq" id="WP_342595844.1">
    <property type="nucleotide sequence ID" value="NZ_CP151919.1"/>
</dbReference>
<protein>
    <submittedName>
        <fullName evidence="1">Uncharacterized protein</fullName>
    </submittedName>
</protein>
<dbReference type="Proteomes" id="UP001453229">
    <property type="component" value="Chromosome"/>
</dbReference>
<evidence type="ECO:0000313" key="1">
    <source>
        <dbReference type="EMBL" id="XAD55492.1"/>
    </source>
</evidence>
<name>A0ABZ3CW89_9GAMM</name>
<gene>
    <name evidence="1" type="ORF">AAGT95_05840</name>
</gene>
<dbReference type="EMBL" id="CP151919">
    <property type="protein sequence ID" value="XAD55492.1"/>
    <property type="molecule type" value="Genomic_DNA"/>
</dbReference>